<protein>
    <submittedName>
        <fullName evidence="1">Transcriptional regulator</fullName>
    </submittedName>
</protein>
<dbReference type="Gene3D" id="1.10.10.10">
    <property type="entry name" value="Winged helix-like DNA-binding domain superfamily/Winged helix DNA-binding domain"/>
    <property type="match status" value="1"/>
</dbReference>
<keyword evidence="2" id="KW-1185">Reference proteome</keyword>
<accession>A0A127A5S3</accession>
<dbReference type="SUPFAM" id="SSF46785">
    <property type="entry name" value="Winged helix' DNA-binding domain"/>
    <property type="match status" value="1"/>
</dbReference>
<dbReference type="EMBL" id="CP014518">
    <property type="protein sequence ID" value="AMM32982.1"/>
    <property type="molecule type" value="Genomic_DNA"/>
</dbReference>
<dbReference type="AlphaFoldDB" id="A0A127A5S3"/>
<name>A0A127A5S3_9MICC</name>
<dbReference type="OrthoDB" id="3697068at2"/>
<gene>
    <name evidence="1" type="ORF">SA2016_2313</name>
</gene>
<dbReference type="RefSeq" id="WP_066498146.1">
    <property type="nucleotide sequence ID" value="NZ_BJMO01000020.1"/>
</dbReference>
<sequence length="138" mass="15598">MQETQRPIGFLLRTLDRLLEERFDEALERHRLSRRQWQLLNVLADTQATVAQLDEAIAPLLDDGAEETSERHLEPLLGGGLVAEKGGVYRLTDLGRMELHGARDTVHGLRAQTVRGLEDGEYERTLRALQAMIDNLSV</sequence>
<evidence type="ECO:0000313" key="2">
    <source>
        <dbReference type="Proteomes" id="UP000070134"/>
    </source>
</evidence>
<dbReference type="InterPro" id="IPR036388">
    <property type="entry name" value="WH-like_DNA-bd_sf"/>
</dbReference>
<organism evidence="1 2">
    <name type="scientific">Sinomonas atrocyanea</name>
    <dbReference type="NCBI Taxonomy" id="37927"/>
    <lineage>
        <taxon>Bacteria</taxon>
        <taxon>Bacillati</taxon>
        <taxon>Actinomycetota</taxon>
        <taxon>Actinomycetes</taxon>
        <taxon>Micrococcales</taxon>
        <taxon>Micrococcaceae</taxon>
        <taxon>Sinomonas</taxon>
    </lineage>
</organism>
<dbReference type="KEGG" id="satk:SA2016_2313"/>
<reference evidence="1 2" key="1">
    <citation type="submission" date="2016-02" db="EMBL/GenBank/DDBJ databases">
        <title>Complete genome of Sinomonas atrocyanea KCTC 3377.</title>
        <authorList>
            <person name="Kim K.M."/>
        </authorList>
    </citation>
    <scope>NUCLEOTIDE SEQUENCE [LARGE SCALE GENOMIC DNA]</scope>
    <source>
        <strain evidence="1 2">KCTC 3377</strain>
    </source>
</reference>
<proteinExistence type="predicted"/>
<dbReference type="Proteomes" id="UP000070134">
    <property type="component" value="Chromosome"/>
</dbReference>
<dbReference type="InterPro" id="IPR036390">
    <property type="entry name" value="WH_DNA-bd_sf"/>
</dbReference>
<dbReference type="STRING" id="37927.SA2016_2313"/>
<evidence type="ECO:0000313" key="1">
    <source>
        <dbReference type="EMBL" id="AMM32982.1"/>
    </source>
</evidence>
<dbReference type="PATRIC" id="fig|37927.3.peg.2381"/>